<dbReference type="SMART" id="SM00327">
    <property type="entry name" value="VWA"/>
    <property type="match status" value="1"/>
</dbReference>
<dbReference type="PROSITE" id="PS51257">
    <property type="entry name" value="PROKAR_LIPOPROTEIN"/>
    <property type="match status" value="1"/>
</dbReference>
<gene>
    <name evidence="3" type="ORF">SAMN02910451_00247</name>
</gene>
<dbReference type="Pfam" id="PF00092">
    <property type="entry name" value="VWA"/>
    <property type="match status" value="1"/>
</dbReference>
<evidence type="ECO:0000259" key="2">
    <source>
        <dbReference type="PROSITE" id="PS50234"/>
    </source>
</evidence>
<dbReference type="Pfam" id="PF12450">
    <property type="entry name" value="vWF_A"/>
    <property type="match status" value="1"/>
</dbReference>
<organism evidence="3 4">
    <name type="scientific">Butyrivibrio hungatei</name>
    <dbReference type="NCBI Taxonomy" id="185008"/>
    <lineage>
        <taxon>Bacteria</taxon>
        <taxon>Bacillati</taxon>
        <taxon>Bacillota</taxon>
        <taxon>Clostridia</taxon>
        <taxon>Lachnospirales</taxon>
        <taxon>Lachnospiraceae</taxon>
        <taxon>Butyrivibrio</taxon>
    </lineage>
</organism>
<dbReference type="InterPro" id="IPR022156">
    <property type="entry name" value="Uncharacterised_YfbK_N"/>
</dbReference>
<feature type="signal peptide" evidence="1">
    <location>
        <begin position="1"/>
        <end position="30"/>
    </location>
</feature>
<keyword evidence="1" id="KW-0732">Signal</keyword>
<reference evidence="4" key="1">
    <citation type="submission" date="2016-10" db="EMBL/GenBank/DDBJ databases">
        <authorList>
            <person name="Varghese N."/>
            <person name="Submissions S."/>
        </authorList>
    </citation>
    <scope>NUCLEOTIDE SEQUENCE [LARGE SCALE GENOMIC DNA]</scope>
    <source>
        <strain evidence="4">XBD2006</strain>
    </source>
</reference>
<dbReference type="Proteomes" id="UP000183047">
    <property type="component" value="Unassembled WGS sequence"/>
</dbReference>
<dbReference type="PANTHER" id="PTHR10166:SF37">
    <property type="entry name" value="STOLID, ISOFORM H"/>
    <property type="match status" value="1"/>
</dbReference>
<sequence>MKKTIRKGFNGIVSMALATCLLAGCGGANTAPATDAENPSYSDKSSGYDLNAAEPVEGMCETCDDTGFVEYPIENNETYEKPDENGATLVSTNPLSTFAMDVDTASYANVRRMIEDGYGKGNIPADAVRPEEFLNYFSYDLNAPKNGDAFGITTEISDCPWNKDHKMMFVGLKTEDANTEELPKGNLVFLIDVSGSMRSSDKLPLLQKSMNEFVDNYTGEGTVSIVTYSGEEKVVLEGEELSNKDKIKRAINSLSANGCTNGQSGMERAYQIAADNFVEGGINRVIMATDGDLNVGISDPDELENFIKEKKETGVFLSVLGFGTGNIKDASMQRLADCGNGNYSYIDSMMEAKKVLVDEMSSTMITVAKDAKIQVEFNPAKVNSYRLIGYENRQLDAADFNDDKKDGGEVGAGHSVIALYEITTADSAKAIDLKYQEGDKKDYGNEYATVNVRYKEPEGSESKLSSYVVSDVDVKDATDNMKFAQIVAEFSLILSDSDYKGDSSFDHVIDTYAEINNKDEYKDEFIQLVRMVAKRAL</sequence>
<dbReference type="PANTHER" id="PTHR10166">
    <property type="entry name" value="VOLTAGE-DEPENDENT CALCIUM CHANNEL SUBUNIT ALPHA-2/DELTA-RELATED"/>
    <property type="match status" value="1"/>
</dbReference>
<dbReference type="EMBL" id="FMUR01000003">
    <property type="protein sequence ID" value="SCX77276.1"/>
    <property type="molecule type" value="Genomic_DNA"/>
</dbReference>
<dbReference type="Pfam" id="PF12034">
    <property type="entry name" value="YfbK_C"/>
    <property type="match status" value="1"/>
</dbReference>
<accession>A0A1G5AHD1</accession>
<protein>
    <submittedName>
        <fullName evidence="3">Ca-activated chloride channel family protein</fullName>
    </submittedName>
</protein>
<dbReference type="AlphaFoldDB" id="A0A1G5AHD1"/>
<dbReference type="InterPro" id="IPR021908">
    <property type="entry name" value="YfbK_C"/>
</dbReference>
<evidence type="ECO:0000313" key="3">
    <source>
        <dbReference type="EMBL" id="SCX77276.1"/>
    </source>
</evidence>
<dbReference type="InterPro" id="IPR002035">
    <property type="entry name" value="VWF_A"/>
</dbReference>
<keyword evidence="4" id="KW-1185">Reference proteome</keyword>
<dbReference type="InterPro" id="IPR036465">
    <property type="entry name" value="vWFA_dom_sf"/>
</dbReference>
<feature type="chain" id="PRO_5038566009" evidence="1">
    <location>
        <begin position="31"/>
        <end position="537"/>
    </location>
</feature>
<name>A0A1G5AHD1_9FIRM</name>
<feature type="domain" description="VWFA" evidence="2">
    <location>
        <begin position="186"/>
        <end position="364"/>
    </location>
</feature>
<evidence type="ECO:0000256" key="1">
    <source>
        <dbReference type="SAM" id="SignalP"/>
    </source>
</evidence>
<dbReference type="OrthoDB" id="9805121at2"/>
<dbReference type="RefSeq" id="WP_074461077.1">
    <property type="nucleotide sequence ID" value="NZ_FMUR01000003.1"/>
</dbReference>
<dbReference type="Gene3D" id="3.40.50.410">
    <property type="entry name" value="von Willebrand factor, type A domain"/>
    <property type="match status" value="1"/>
</dbReference>
<dbReference type="PROSITE" id="PS50234">
    <property type="entry name" value="VWFA"/>
    <property type="match status" value="1"/>
</dbReference>
<dbReference type="InterPro" id="IPR051173">
    <property type="entry name" value="Ca_channel_alpha-2/delta"/>
</dbReference>
<dbReference type="SUPFAM" id="SSF53300">
    <property type="entry name" value="vWA-like"/>
    <property type="match status" value="1"/>
</dbReference>
<evidence type="ECO:0000313" key="4">
    <source>
        <dbReference type="Proteomes" id="UP000183047"/>
    </source>
</evidence>
<proteinExistence type="predicted"/>